<evidence type="ECO:0000313" key="1">
    <source>
        <dbReference type="EMBL" id="NGO68349.1"/>
    </source>
</evidence>
<dbReference type="RefSeq" id="WP_165298000.1">
    <property type="nucleotide sequence ID" value="NZ_JAAKZZ010000055.1"/>
</dbReference>
<dbReference type="Proteomes" id="UP000477722">
    <property type="component" value="Unassembled WGS sequence"/>
</dbReference>
<reference evidence="1 2" key="1">
    <citation type="submission" date="2020-02" db="EMBL/GenBank/DDBJ databases">
        <title>Whole-genome analyses of novel actinobacteria.</title>
        <authorList>
            <person name="Sahin N."/>
            <person name="Tatar D."/>
        </authorList>
    </citation>
    <scope>NUCLEOTIDE SEQUENCE [LARGE SCALE GENOMIC DNA]</scope>
    <source>
        <strain evidence="1 2">SB3404</strain>
    </source>
</reference>
<organism evidence="1 2">
    <name type="scientific">Streptomyces boncukensis</name>
    <dbReference type="NCBI Taxonomy" id="2711219"/>
    <lineage>
        <taxon>Bacteria</taxon>
        <taxon>Bacillati</taxon>
        <taxon>Actinomycetota</taxon>
        <taxon>Actinomycetes</taxon>
        <taxon>Kitasatosporales</taxon>
        <taxon>Streptomycetaceae</taxon>
        <taxon>Streptomyces</taxon>
    </lineage>
</organism>
<evidence type="ECO:0000313" key="2">
    <source>
        <dbReference type="Proteomes" id="UP000477722"/>
    </source>
</evidence>
<keyword evidence="2" id="KW-1185">Reference proteome</keyword>
<gene>
    <name evidence="1" type="ORF">G5C65_08285</name>
</gene>
<name>A0A6G4WSU4_9ACTN</name>
<protein>
    <submittedName>
        <fullName evidence="1">Uncharacterized protein</fullName>
    </submittedName>
</protein>
<dbReference type="EMBL" id="JAAKZZ010000055">
    <property type="protein sequence ID" value="NGO68349.1"/>
    <property type="molecule type" value="Genomic_DNA"/>
</dbReference>
<proteinExistence type="predicted"/>
<dbReference type="AlphaFoldDB" id="A0A6G4WSU4"/>
<accession>A0A6G4WSU4</accession>
<sequence>MDPDALLAELDLLRAQPAARLATLRAPDPGADAADLLDTACALRAERDALSARLTRRWGEPQTWDLTPLLHGAAEGRPVPEPLLALCGYVPALTVWSPGSRWVGLGVAEPADAVVPQLIAAVGAEGEPPPFG</sequence>
<comment type="caution">
    <text evidence="1">The sequence shown here is derived from an EMBL/GenBank/DDBJ whole genome shotgun (WGS) entry which is preliminary data.</text>
</comment>